<dbReference type="EC" id="2.1.1.-" evidence="5"/>
<keyword evidence="3" id="KW-0949">S-adenosyl-L-methionine</keyword>
<reference evidence="5 6" key="1">
    <citation type="submission" date="2018-12" db="EMBL/GenBank/DDBJ databases">
        <authorList>
            <person name="Criscuolo A."/>
        </authorList>
    </citation>
    <scope>NUCLEOTIDE SEQUENCE [LARGE SCALE GENOMIC DNA]</scope>
    <source>
        <strain evidence="5">ACIP1116281</strain>
    </source>
</reference>
<evidence type="ECO:0000313" key="6">
    <source>
        <dbReference type="Proteomes" id="UP000268844"/>
    </source>
</evidence>
<dbReference type="GO" id="GO:0008168">
    <property type="term" value="F:methyltransferase activity"/>
    <property type="evidence" value="ECO:0007669"/>
    <property type="project" value="UniProtKB-KW"/>
</dbReference>
<dbReference type="Pfam" id="PF13649">
    <property type="entry name" value="Methyltransf_25"/>
    <property type="match status" value="1"/>
</dbReference>
<accession>A0A3S4CAQ9</accession>
<dbReference type="PANTHER" id="PTHR43464">
    <property type="entry name" value="METHYLTRANSFERASE"/>
    <property type="match status" value="1"/>
</dbReference>
<keyword evidence="1 5" id="KW-0489">Methyltransferase</keyword>
<keyword evidence="2 5" id="KW-0808">Transferase</keyword>
<gene>
    <name evidence="5" type="primary">cypM</name>
    <name evidence="5" type="ORF">DEVEQU_00062</name>
</gene>
<evidence type="ECO:0000256" key="2">
    <source>
        <dbReference type="ARBA" id="ARBA00022679"/>
    </source>
</evidence>
<dbReference type="EMBL" id="UZWD01000004">
    <property type="protein sequence ID" value="VDS02943.1"/>
    <property type="molecule type" value="Genomic_DNA"/>
</dbReference>
<feature type="domain" description="Methyltransferase" evidence="4">
    <location>
        <begin position="36"/>
        <end position="131"/>
    </location>
</feature>
<dbReference type="Proteomes" id="UP000268844">
    <property type="component" value="Unassembled WGS sequence"/>
</dbReference>
<evidence type="ECO:0000256" key="3">
    <source>
        <dbReference type="ARBA" id="ARBA00022691"/>
    </source>
</evidence>
<dbReference type="PANTHER" id="PTHR43464:SF19">
    <property type="entry name" value="UBIQUINONE BIOSYNTHESIS O-METHYLTRANSFERASE, MITOCHONDRIAL"/>
    <property type="match status" value="1"/>
</dbReference>
<evidence type="ECO:0000313" key="5">
    <source>
        <dbReference type="EMBL" id="VDS02943.1"/>
    </source>
</evidence>
<dbReference type="SUPFAM" id="SSF53335">
    <property type="entry name" value="S-adenosyl-L-methionine-dependent methyltransferases"/>
    <property type="match status" value="1"/>
</dbReference>
<dbReference type="AlphaFoldDB" id="A0A3S4CAQ9"/>
<dbReference type="GO" id="GO:0032259">
    <property type="term" value="P:methylation"/>
    <property type="evidence" value="ECO:0007669"/>
    <property type="project" value="UniProtKB-KW"/>
</dbReference>
<dbReference type="InterPro" id="IPR029063">
    <property type="entry name" value="SAM-dependent_MTases_sf"/>
</dbReference>
<keyword evidence="6" id="KW-1185">Reference proteome</keyword>
<proteinExistence type="predicted"/>
<sequence>MPGLYDDADLYDLVSPRDESMERFYVDIAGGPGRTVLELACGSGRLTIPLTESGAQTTGADLSEIMIEKAESRALTRGLDVHFVKLDMRDLELNALFDCVIVAANSLLHLHTSEDFARAFAAIRRHLAPGGLLAFDIFVPSAYMLSRHPDERQHVGKFSHSLLGEISVEDDPLQPHHASKSCRLVLVHRHRTRVSSHKRGYAADIPSGVTTPSSA</sequence>
<evidence type="ECO:0000256" key="1">
    <source>
        <dbReference type="ARBA" id="ARBA00022603"/>
    </source>
</evidence>
<dbReference type="CDD" id="cd02440">
    <property type="entry name" value="AdoMet_MTases"/>
    <property type="match status" value="1"/>
</dbReference>
<dbReference type="InterPro" id="IPR041698">
    <property type="entry name" value="Methyltransf_25"/>
</dbReference>
<dbReference type="OrthoDB" id="5298787at2"/>
<organism evidence="5 6">
    <name type="scientific">Devosia equisanguinis</name>
    <dbReference type="NCBI Taxonomy" id="2490941"/>
    <lineage>
        <taxon>Bacteria</taxon>
        <taxon>Pseudomonadati</taxon>
        <taxon>Pseudomonadota</taxon>
        <taxon>Alphaproteobacteria</taxon>
        <taxon>Hyphomicrobiales</taxon>
        <taxon>Devosiaceae</taxon>
        <taxon>Devosia</taxon>
    </lineage>
</organism>
<dbReference type="Gene3D" id="3.40.50.150">
    <property type="entry name" value="Vaccinia Virus protein VP39"/>
    <property type="match status" value="1"/>
</dbReference>
<dbReference type="RefSeq" id="WP_126148571.1">
    <property type="nucleotide sequence ID" value="NZ_JBHTMH010000006.1"/>
</dbReference>
<evidence type="ECO:0000259" key="4">
    <source>
        <dbReference type="Pfam" id="PF13649"/>
    </source>
</evidence>
<name>A0A3S4CAQ9_9HYPH</name>
<protein>
    <submittedName>
        <fullName evidence="5">Cypemycin methyltransferase</fullName>
        <ecNumber evidence="5">2.1.1.-</ecNumber>
    </submittedName>
</protein>